<gene>
    <name evidence="2" type="ORF">BO97DRAFT_443959</name>
</gene>
<organism evidence="2 3">
    <name type="scientific">Aspergillus homomorphus (strain CBS 101889)</name>
    <dbReference type="NCBI Taxonomy" id="1450537"/>
    <lineage>
        <taxon>Eukaryota</taxon>
        <taxon>Fungi</taxon>
        <taxon>Dikarya</taxon>
        <taxon>Ascomycota</taxon>
        <taxon>Pezizomycotina</taxon>
        <taxon>Eurotiomycetes</taxon>
        <taxon>Eurotiomycetidae</taxon>
        <taxon>Eurotiales</taxon>
        <taxon>Aspergillaceae</taxon>
        <taxon>Aspergillus</taxon>
        <taxon>Aspergillus subgen. Circumdati</taxon>
    </lineage>
</organism>
<dbReference type="Proteomes" id="UP000248961">
    <property type="component" value="Unassembled WGS sequence"/>
</dbReference>
<dbReference type="OrthoDB" id="5336357at2759"/>
<dbReference type="AlphaFoldDB" id="A0A395HYJ1"/>
<name>A0A395HYJ1_ASPHC</name>
<evidence type="ECO:0000256" key="1">
    <source>
        <dbReference type="SAM" id="MobiDB-lite"/>
    </source>
</evidence>
<dbReference type="GeneID" id="37202705"/>
<dbReference type="EMBL" id="KZ824289">
    <property type="protein sequence ID" value="RAL11314.1"/>
    <property type="molecule type" value="Genomic_DNA"/>
</dbReference>
<evidence type="ECO:0000313" key="3">
    <source>
        <dbReference type="Proteomes" id="UP000248961"/>
    </source>
</evidence>
<protein>
    <submittedName>
        <fullName evidence="2">Uncharacterized protein</fullName>
    </submittedName>
</protein>
<evidence type="ECO:0000313" key="2">
    <source>
        <dbReference type="EMBL" id="RAL11314.1"/>
    </source>
</evidence>
<accession>A0A395HYJ1</accession>
<proteinExistence type="predicted"/>
<sequence length="194" mass="22141">MSLKRKASFPTLELQNGTSASMRETWKDNQIPQHLNSRTRKRFRNDRPEDEVVYENTLRWLFTAQQQQSSVPLACEEEQPEFESTLSPETVDPRQQTLLRFFRPCQSFPNKSSPNTFMQKASDAPFFRAAPVHLHNMQTSSLAQSTGSSAFSSASQTTYTDMDIEMESGSDESNYQFKGRAGGLAWMGHPRFNV</sequence>
<keyword evidence="3" id="KW-1185">Reference proteome</keyword>
<dbReference type="STRING" id="1450537.A0A395HYJ1"/>
<feature type="compositionally biased region" description="Polar residues" evidence="1">
    <location>
        <begin position="13"/>
        <end position="36"/>
    </location>
</feature>
<dbReference type="VEuPathDB" id="FungiDB:BO97DRAFT_443959"/>
<reference evidence="2 3" key="1">
    <citation type="submission" date="2018-02" db="EMBL/GenBank/DDBJ databases">
        <title>The genomes of Aspergillus section Nigri reveals drivers in fungal speciation.</title>
        <authorList>
            <consortium name="DOE Joint Genome Institute"/>
            <person name="Vesth T.C."/>
            <person name="Nybo J."/>
            <person name="Theobald S."/>
            <person name="Brandl J."/>
            <person name="Frisvad J.C."/>
            <person name="Nielsen K.F."/>
            <person name="Lyhne E.K."/>
            <person name="Kogle M.E."/>
            <person name="Kuo A."/>
            <person name="Riley R."/>
            <person name="Clum A."/>
            <person name="Nolan M."/>
            <person name="Lipzen A."/>
            <person name="Salamov A."/>
            <person name="Henrissat B."/>
            <person name="Wiebenga A."/>
            <person name="De vries R.P."/>
            <person name="Grigoriev I.V."/>
            <person name="Mortensen U.H."/>
            <person name="Andersen M.R."/>
            <person name="Baker S.E."/>
        </authorList>
    </citation>
    <scope>NUCLEOTIDE SEQUENCE [LARGE SCALE GENOMIC DNA]</scope>
    <source>
        <strain evidence="2 3">CBS 101889</strain>
    </source>
</reference>
<dbReference type="RefSeq" id="XP_025550468.1">
    <property type="nucleotide sequence ID" value="XM_025698416.1"/>
</dbReference>
<feature type="region of interest" description="Disordered" evidence="1">
    <location>
        <begin position="1"/>
        <end position="43"/>
    </location>
</feature>